<keyword evidence="7" id="KW-1185">Reference proteome</keyword>
<name>A0A5B8KXG9_9HYPH</name>
<evidence type="ECO:0000256" key="3">
    <source>
        <dbReference type="ARBA" id="ARBA00022970"/>
    </source>
</evidence>
<dbReference type="InterPro" id="IPR028082">
    <property type="entry name" value="Peripla_BP_I"/>
</dbReference>
<dbReference type="AlphaFoldDB" id="A0A5B8KXG9"/>
<feature type="domain" description="Leucine-binding protein" evidence="5">
    <location>
        <begin position="28"/>
        <end position="371"/>
    </location>
</feature>
<feature type="signal peptide" evidence="4">
    <location>
        <begin position="1"/>
        <end position="24"/>
    </location>
</feature>
<evidence type="ECO:0000256" key="1">
    <source>
        <dbReference type="ARBA" id="ARBA00010062"/>
    </source>
</evidence>
<protein>
    <submittedName>
        <fullName evidence="6">ABC transporter substrate-binding protein</fullName>
    </submittedName>
</protein>
<feature type="chain" id="PRO_5022862982" evidence="4">
    <location>
        <begin position="25"/>
        <end position="402"/>
    </location>
</feature>
<dbReference type="Gene3D" id="3.40.50.2300">
    <property type="match status" value="2"/>
</dbReference>
<evidence type="ECO:0000313" key="7">
    <source>
        <dbReference type="Proteomes" id="UP000321389"/>
    </source>
</evidence>
<organism evidence="6 7">
    <name type="scientific">Nitratireductor mangrovi</name>
    <dbReference type="NCBI Taxonomy" id="2599600"/>
    <lineage>
        <taxon>Bacteria</taxon>
        <taxon>Pseudomonadati</taxon>
        <taxon>Pseudomonadota</taxon>
        <taxon>Alphaproteobacteria</taxon>
        <taxon>Hyphomicrobiales</taxon>
        <taxon>Phyllobacteriaceae</taxon>
        <taxon>Nitratireductor</taxon>
    </lineage>
</organism>
<dbReference type="EMBL" id="CP042301">
    <property type="protein sequence ID" value="QDZ00188.1"/>
    <property type="molecule type" value="Genomic_DNA"/>
</dbReference>
<comment type="similarity">
    <text evidence="1">Belongs to the leucine-binding protein family.</text>
</comment>
<proteinExistence type="inferred from homology"/>
<dbReference type="OrthoDB" id="9794229at2"/>
<accession>A0A5B8KXG9</accession>
<reference evidence="6" key="1">
    <citation type="submission" date="2020-04" db="EMBL/GenBank/DDBJ databases">
        <title>Nitratireductor sp. nov. isolated from mangrove soil.</title>
        <authorList>
            <person name="Ye Y."/>
        </authorList>
    </citation>
    <scope>NUCLEOTIDE SEQUENCE</scope>
    <source>
        <strain evidence="6">SY7</strain>
    </source>
</reference>
<evidence type="ECO:0000313" key="6">
    <source>
        <dbReference type="EMBL" id="QDZ00188.1"/>
    </source>
</evidence>
<dbReference type="CDD" id="cd06328">
    <property type="entry name" value="PBP1_SBP-like"/>
    <property type="match status" value="1"/>
</dbReference>
<dbReference type="KEGG" id="niy:FQ775_07210"/>
<dbReference type="SUPFAM" id="SSF53822">
    <property type="entry name" value="Periplasmic binding protein-like I"/>
    <property type="match status" value="1"/>
</dbReference>
<dbReference type="InterPro" id="IPR051010">
    <property type="entry name" value="BCAA_transport"/>
</dbReference>
<gene>
    <name evidence="6" type="ORF">FQ775_07210</name>
</gene>
<keyword evidence="3" id="KW-0813">Transport</keyword>
<keyword evidence="3" id="KW-0029">Amino-acid transport</keyword>
<dbReference type="PANTHER" id="PTHR30483:SF6">
    <property type="entry name" value="PERIPLASMIC BINDING PROTEIN OF ABC TRANSPORTER FOR NATURAL AMINO ACIDS"/>
    <property type="match status" value="1"/>
</dbReference>
<dbReference type="PANTHER" id="PTHR30483">
    <property type="entry name" value="LEUCINE-SPECIFIC-BINDING PROTEIN"/>
    <property type="match status" value="1"/>
</dbReference>
<dbReference type="Pfam" id="PF13458">
    <property type="entry name" value="Peripla_BP_6"/>
    <property type="match status" value="1"/>
</dbReference>
<keyword evidence="2 4" id="KW-0732">Signal</keyword>
<dbReference type="RefSeq" id="WP_146298837.1">
    <property type="nucleotide sequence ID" value="NZ_CP042301.2"/>
</dbReference>
<dbReference type="GO" id="GO:0006865">
    <property type="term" value="P:amino acid transport"/>
    <property type="evidence" value="ECO:0007669"/>
    <property type="project" value="UniProtKB-KW"/>
</dbReference>
<dbReference type="InterPro" id="IPR028081">
    <property type="entry name" value="Leu-bd"/>
</dbReference>
<evidence type="ECO:0000256" key="2">
    <source>
        <dbReference type="ARBA" id="ARBA00022729"/>
    </source>
</evidence>
<evidence type="ECO:0000259" key="5">
    <source>
        <dbReference type="Pfam" id="PF13458"/>
    </source>
</evidence>
<dbReference type="Proteomes" id="UP000321389">
    <property type="component" value="Chromosome"/>
</dbReference>
<sequence>MKRLLSALTVATALAVGGLSGALAQDGPVKIALIHGLSGSPLEAFSKQTTNGFNLGLEYATGGSMEVKGRKIEVIEKDTQFKPDVARSVLAEAYGDDEVLIAVGGTSSGVTTAMLPIAAEYERILLVEPAVADSLTGPDSNRYVFKTSRNSSMDMQAQALALKPDANLSVATLAEDYAFGKDGIAAFKKALEGTGATVVAEEYVPLKTTDYTATIERLFNALKDKEGRKVVLIYVAGSGDPMGALVSADPSRYGIEISTGGHILPVLPTYKRVPGMEGAIYYYYENPKNEINDWLVKEHQDRFGSPPDFFTAGGMAAALAIVKALETAEDWETETLISTMEGMSWETPKGTMMFRPEDHQALQSMYHFKIKVDDNVDWAIPELVREIKPEEMDIPIGRNNQE</sequence>
<evidence type="ECO:0000256" key="4">
    <source>
        <dbReference type="SAM" id="SignalP"/>
    </source>
</evidence>